<comment type="caution">
    <text evidence="1">The sequence shown here is derived from an EMBL/GenBank/DDBJ whole genome shotgun (WGS) entry which is preliminary data.</text>
</comment>
<proteinExistence type="predicted"/>
<dbReference type="Proteomes" id="UP000785679">
    <property type="component" value="Unassembled WGS sequence"/>
</dbReference>
<accession>A0A8J8NKH1</accession>
<name>A0A8J8NKH1_HALGN</name>
<evidence type="ECO:0000313" key="1">
    <source>
        <dbReference type="EMBL" id="TNV76230.1"/>
    </source>
</evidence>
<dbReference type="AlphaFoldDB" id="A0A8J8NKH1"/>
<evidence type="ECO:0000313" key="2">
    <source>
        <dbReference type="Proteomes" id="UP000785679"/>
    </source>
</evidence>
<protein>
    <submittedName>
        <fullName evidence="1">Uncharacterized protein</fullName>
    </submittedName>
</protein>
<sequence length="80" mass="9767">MRTQSRVYHKQIIVAKVEKRKAKKIKYLSSTQIQRLHQATRLFALLSSFFYALHKFTMNRQLIKKNCVQFRRHYKNIIEI</sequence>
<keyword evidence="2" id="KW-1185">Reference proteome</keyword>
<reference evidence="1" key="1">
    <citation type="submission" date="2019-06" db="EMBL/GenBank/DDBJ databases">
        <authorList>
            <person name="Zheng W."/>
        </authorList>
    </citation>
    <scope>NUCLEOTIDE SEQUENCE</scope>
    <source>
        <strain evidence="1">QDHG01</strain>
    </source>
</reference>
<organism evidence="1 2">
    <name type="scientific">Halteria grandinella</name>
    <dbReference type="NCBI Taxonomy" id="5974"/>
    <lineage>
        <taxon>Eukaryota</taxon>
        <taxon>Sar</taxon>
        <taxon>Alveolata</taxon>
        <taxon>Ciliophora</taxon>
        <taxon>Intramacronucleata</taxon>
        <taxon>Spirotrichea</taxon>
        <taxon>Stichotrichia</taxon>
        <taxon>Sporadotrichida</taxon>
        <taxon>Halteriidae</taxon>
        <taxon>Halteria</taxon>
    </lineage>
</organism>
<gene>
    <name evidence="1" type="ORF">FGO68_gene13345</name>
</gene>
<dbReference type="EMBL" id="RRYP01013964">
    <property type="protein sequence ID" value="TNV76230.1"/>
    <property type="molecule type" value="Genomic_DNA"/>
</dbReference>